<dbReference type="Pfam" id="PF12831">
    <property type="entry name" value="FAD_oxidored"/>
    <property type="match status" value="1"/>
</dbReference>
<dbReference type="PRINTS" id="PR00420">
    <property type="entry name" value="RNGMNOXGNASE"/>
</dbReference>
<evidence type="ECO:0000313" key="4">
    <source>
        <dbReference type="Proteomes" id="UP000230603"/>
    </source>
</evidence>
<dbReference type="PANTHER" id="PTHR42685:SF22">
    <property type="entry name" value="CONDITIONED MEDIUM FACTOR RECEPTOR 1"/>
    <property type="match status" value="1"/>
</dbReference>
<proteinExistence type="predicted"/>
<dbReference type="AlphaFoldDB" id="A0A2M8L997"/>
<accession>A0A2M8L997</accession>
<sequence>MKKYDVIIIGAGPAGLKCAETLKDSGKSVLLLEKNKTIGPKVCGGGLTNFKEQFGLTEEDVRSFKKQIFHTSKKRYEIKFFKNISIVDRDLLGKIMLSNIKDYPNINILTETIVTKIEKDKVITNRGDFSFKYLVGADGANSIVRRFLKLKTKFLLGLVYRIPKITNELEIFTNDKKIKEGYIWIFPHKTHSNIGIGFDPKKLSPAEARKILEDFLEENHMSYSNCKLEGAPLSVLYKGCIFGNIYLAGEAAGLTSRTSGEGIKPAVISGAEIAQKIINPKYELKELKKVMHIKKFQESFAFISNLFPSLKGFFFRLFIYLMKKKKFQKYFI</sequence>
<dbReference type="Pfam" id="PF22578">
    <property type="entry name" value="GGR_cat"/>
    <property type="match status" value="1"/>
</dbReference>
<protein>
    <recommendedName>
        <fullName evidence="2">Digeranylgeranylglycerophospholipid reductase catalytic domain-containing protein</fullName>
    </recommendedName>
</protein>
<dbReference type="Proteomes" id="UP000230603">
    <property type="component" value="Unassembled WGS sequence"/>
</dbReference>
<feature type="transmembrane region" description="Helical" evidence="1">
    <location>
        <begin position="300"/>
        <end position="322"/>
    </location>
</feature>
<gene>
    <name evidence="3" type="ORF">COV00_01255</name>
</gene>
<comment type="caution">
    <text evidence="3">The sequence shown here is derived from an EMBL/GenBank/DDBJ whole genome shotgun (WGS) entry which is preliminary data.</text>
</comment>
<feature type="domain" description="Digeranylgeranylglycerophospholipid reductase catalytic" evidence="2">
    <location>
        <begin position="167"/>
        <end position="223"/>
    </location>
</feature>
<name>A0A2M8L997_9BACT</name>
<evidence type="ECO:0000256" key="1">
    <source>
        <dbReference type="SAM" id="Phobius"/>
    </source>
</evidence>
<dbReference type="InterPro" id="IPR036188">
    <property type="entry name" value="FAD/NAD-bd_sf"/>
</dbReference>
<dbReference type="InterPro" id="IPR050407">
    <property type="entry name" value="Geranylgeranyl_reductase"/>
</dbReference>
<keyword evidence="1" id="KW-0472">Membrane</keyword>
<dbReference type="InterPro" id="IPR054715">
    <property type="entry name" value="GGR_cat"/>
</dbReference>
<dbReference type="SUPFAM" id="SSF51905">
    <property type="entry name" value="FAD/NAD(P)-binding domain"/>
    <property type="match status" value="1"/>
</dbReference>
<dbReference type="EMBL" id="PFEP01000020">
    <property type="protein sequence ID" value="PJE73184.1"/>
    <property type="molecule type" value="Genomic_DNA"/>
</dbReference>
<keyword evidence="1" id="KW-1133">Transmembrane helix</keyword>
<dbReference type="Gene3D" id="3.50.50.60">
    <property type="entry name" value="FAD/NAD(P)-binding domain"/>
    <property type="match status" value="1"/>
</dbReference>
<dbReference type="PANTHER" id="PTHR42685">
    <property type="entry name" value="GERANYLGERANYL DIPHOSPHATE REDUCTASE"/>
    <property type="match status" value="1"/>
</dbReference>
<evidence type="ECO:0000259" key="2">
    <source>
        <dbReference type="Pfam" id="PF22578"/>
    </source>
</evidence>
<keyword evidence="1" id="KW-0812">Transmembrane</keyword>
<evidence type="ECO:0000313" key="3">
    <source>
        <dbReference type="EMBL" id="PJE73184.1"/>
    </source>
</evidence>
<reference evidence="4" key="1">
    <citation type="submission" date="2017-09" db="EMBL/GenBank/DDBJ databases">
        <title>Depth-based differentiation of microbial function through sediment-hosted aquifers and enrichment of novel symbionts in the deep terrestrial subsurface.</title>
        <authorList>
            <person name="Probst A.J."/>
            <person name="Ladd B."/>
            <person name="Jarett J.K."/>
            <person name="Geller-Mcgrath D.E."/>
            <person name="Sieber C.M.K."/>
            <person name="Emerson J.B."/>
            <person name="Anantharaman K."/>
            <person name="Thomas B.C."/>
            <person name="Malmstrom R."/>
            <person name="Stieglmeier M."/>
            <person name="Klingl A."/>
            <person name="Woyke T."/>
            <person name="Ryan C.M."/>
            <person name="Banfield J.F."/>
        </authorList>
    </citation>
    <scope>NUCLEOTIDE SEQUENCE [LARGE SCALE GENOMIC DNA]</scope>
</reference>
<organism evidence="3 4">
    <name type="scientific">Candidatus Tagabacteria bacterium CG10_big_fil_rev_8_21_14_0_10_40_13</name>
    <dbReference type="NCBI Taxonomy" id="1975022"/>
    <lineage>
        <taxon>Bacteria</taxon>
        <taxon>Candidatus Tagaibacteriota</taxon>
    </lineage>
</organism>